<organism evidence="1 2">
    <name type="scientific">Panagrolaimus sp. PS1159</name>
    <dbReference type="NCBI Taxonomy" id="55785"/>
    <lineage>
        <taxon>Eukaryota</taxon>
        <taxon>Metazoa</taxon>
        <taxon>Ecdysozoa</taxon>
        <taxon>Nematoda</taxon>
        <taxon>Chromadorea</taxon>
        <taxon>Rhabditida</taxon>
        <taxon>Tylenchina</taxon>
        <taxon>Panagrolaimomorpha</taxon>
        <taxon>Panagrolaimoidea</taxon>
        <taxon>Panagrolaimidae</taxon>
        <taxon>Panagrolaimus</taxon>
    </lineage>
</organism>
<sequence>MTALRSLDLEKYVDIIVCGDDEGALPKPHPQNALSICRALNIDPADALMVGDTLADMRMGKLAKLGGTIGVLSGIGEYDELSPYADYMIEHVGKVLPIVLDPQNKSLGNSDKQ</sequence>
<reference evidence="2" key="1">
    <citation type="submission" date="2022-11" db="UniProtKB">
        <authorList>
            <consortium name="WormBaseParasite"/>
        </authorList>
    </citation>
    <scope>IDENTIFICATION</scope>
</reference>
<accession>A0AC35G9R2</accession>
<dbReference type="Proteomes" id="UP000887580">
    <property type="component" value="Unplaced"/>
</dbReference>
<evidence type="ECO:0000313" key="2">
    <source>
        <dbReference type="WBParaSite" id="PS1159_v2.g3124.t1"/>
    </source>
</evidence>
<proteinExistence type="predicted"/>
<name>A0AC35G9R2_9BILA</name>
<protein>
    <submittedName>
        <fullName evidence="2">Phosphoglycolate phosphatase</fullName>
    </submittedName>
</protein>
<evidence type="ECO:0000313" key="1">
    <source>
        <dbReference type="Proteomes" id="UP000887580"/>
    </source>
</evidence>
<dbReference type="WBParaSite" id="PS1159_v2.g3124.t1">
    <property type="protein sequence ID" value="PS1159_v2.g3124.t1"/>
    <property type="gene ID" value="PS1159_v2.g3124"/>
</dbReference>